<proteinExistence type="predicted"/>
<dbReference type="OrthoDB" id="100544at2"/>
<evidence type="ECO:0000256" key="1">
    <source>
        <dbReference type="ARBA" id="ARBA00023098"/>
    </source>
</evidence>
<dbReference type="PANTHER" id="PTHR10728:SF40">
    <property type="entry name" value="PATATIN FAMILY PROTEIN"/>
    <property type="match status" value="1"/>
</dbReference>
<keyword evidence="2" id="KW-0472">Membrane</keyword>
<dbReference type="Gene3D" id="3.40.1090.10">
    <property type="entry name" value="Cytosolic phospholipase A2 catalytic domain"/>
    <property type="match status" value="1"/>
</dbReference>
<dbReference type="InterPro" id="IPR002641">
    <property type="entry name" value="PNPLA_dom"/>
</dbReference>
<dbReference type="GO" id="GO:0046475">
    <property type="term" value="P:glycerophospholipid catabolic process"/>
    <property type="evidence" value="ECO:0007669"/>
    <property type="project" value="TreeGrafter"/>
</dbReference>
<accession>A0A1W1I447</accession>
<feature type="transmembrane region" description="Helical" evidence="2">
    <location>
        <begin position="421"/>
        <end position="440"/>
    </location>
</feature>
<dbReference type="AlphaFoldDB" id="A0A1W1I447"/>
<keyword evidence="2" id="KW-0812">Transmembrane</keyword>
<evidence type="ECO:0000256" key="2">
    <source>
        <dbReference type="SAM" id="Phobius"/>
    </source>
</evidence>
<feature type="transmembrane region" description="Helical" evidence="2">
    <location>
        <begin position="166"/>
        <end position="187"/>
    </location>
</feature>
<evidence type="ECO:0000313" key="5">
    <source>
        <dbReference type="Proteomes" id="UP000192042"/>
    </source>
</evidence>
<keyword evidence="1" id="KW-0443">Lipid metabolism</keyword>
<organism evidence="4 5">
    <name type="scientific">Nitrospira japonica</name>
    <dbReference type="NCBI Taxonomy" id="1325564"/>
    <lineage>
        <taxon>Bacteria</taxon>
        <taxon>Pseudomonadati</taxon>
        <taxon>Nitrospirota</taxon>
        <taxon>Nitrospiria</taxon>
        <taxon>Nitrospirales</taxon>
        <taxon>Nitrospiraceae</taxon>
        <taxon>Nitrospira</taxon>
    </lineage>
</organism>
<feature type="transmembrane region" description="Helical" evidence="2">
    <location>
        <begin position="284"/>
        <end position="304"/>
    </location>
</feature>
<feature type="transmembrane region" description="Helical" evidence="2">
    <location>
        <begin position="461"/>
        <end position="482"/>
    </location>
</feature>
<feature type="transmembrane region" description="Helical" evidence="2">
    <location>
        <begin position="242"/>
        <end position="264"/>
    </location>
</feature>
<dbReference type="SUPFAM" id="SSF52151">
    <property type="entry name" value="FabD/lysophospholipase-like"/>
    <property type="match status" value="1"/>
</dbReference>
<feature type="transmembrane region" description="Helical" evidence="2">
    <location>
        <begin position="356"/>
        <end position="374"/>
    </location>
</feature>
<dbReference type="GO" id="GO:0004623">
    <property type="term" value="F:phospholipase A2 activity"/>
    <property type="evidence" value="ECO:0007669"/>
    <property type="project" value="TreeGrafter"/>
</dbReference>
<protein>
    <recommendedName>
        <fullName evidence="3">PNPLA domain-containing protein</fullName>
    </recommendedName>
</protein>
<sequence length="879" mass="96179">MADAQEHGPYPLSRVLEEEYAALHGPLPAGDPAASDADRLASAYARIHGLPRRQAALCVSGGGIRSATFALGVIQGLARLKLLDRFDYLSTVSGGGYIGSWLSAWIKNHQRGLAGVAEELRQPPQPDCVEPLPIAYLRAYSNYLSPRLGLMSADSWTLVGTYLRNLVLNWLVFIPFLLALLAVPLLYRAALRSHAPDALAGFCAFLGSTFLLGHLVYLHLCRPSLWKLRTSPSWRWFESQPAFLGLCLTPLLLGVTSLSLGWYWHLQAERTLEHMTLNGWSSLAIFSLGAAAMHTVAWLIAALVLRRRWNDVWRYLELLTIVLSGLLGGGLLWLALSKSAPLSGLPRFEDWYACGAVPGFLSLFLLAASVFIGIASRSTGDDDREWWGRSGSWVLIATVSWTGMCGIVIFGPLVLAQIPGWLTSAGGITGIVTIALGFSARTAGKQDHERPSLLAKIGAKGYVLLLAPLTVVLVLMTLARVNAAVLQSAPALQIGQYIIGLALFAVLMSFYININKFSLHAMYRNRLIRAYLGASRGFKRVPNPFTGFDSHDNFQMADLAPEGAAVQRPFHVVNIALNLVRGKNLAWQQRKAQSFTVSPLHCGSGNMTPGGYRLTKEYGKNPAVNQAITIGTALAISGAAASPNMGYHSSPAVTLLLTLFNIRLGWWLGNPGEAGKTAYRRSCPEFAVGPLLSEAFGLTNDERRYVYLSDGGHFENLALYEMVRRRCRIIVVSDAGCDQLSRFSDLGNAIRKIRIDLGIEIELDVEKVRRKAGSPYSERRHAVGRIRYDLVDPGATSGLLLYLKPSLTGREPTDVLDYAASHPEFPHESTGDQFFDESQFESYRKLGLHTVNEVFLDVAAETGLADDRLFDLLYSHGSG</sequence>
<evidence type="ECO:0000313" key="4">
    <source>
        <dbReference type="EMBL" id="SLM47774.1"/>
    </source>
</evidence>
<dbReference type="KEGG" id="nja:NSJP_1602"/>
<dbReference type="EMBL" id="LT828648">
    <property type="protein sequence ID" value="SLM47774.1"/>
    <property type="molecule type" value="Genomic_DNA"/>
</dbReference>
<dbReference type="Pfam" id="PF01734">
    <property type="entry name" value="Patatin"/>
    <property type="match status" value="1"/>
</dbReference>
<keyword evidence="5" id="KW-1185">Reference proteome</keyword>
<feature type="transmembrane region" description="Helical" evidence="2">
    <location>
        <begin position="199"/>
        <end position="221"/>
    </location>
</feature>
<reference evidence="4 5" key="1">
    <citation type="submission" date="2017-03" db="EMBL/GenBank/DDBJ databases">
        <authorList>
            <person name="Afonso C.L."/>
            <person name="Miller P.J."/>
            <person name="Scott M.A."/>
            <person name="Spackman E."/>
            <person name="Goraichik I."/>
            <person name="Dimitrov K.M."/>
            <person name="Suarez D.L."/>
            <person name="Swayne D.E."/>
        </authorList>
    </citation>
    <scope>NUCLEOTIDE SEQUENCE [LARGE SCALE GENOMIC DNA]</scope>
    <source>
        <strain evidence="4">Genome sequencing of Nitrospira japonica strain NJ11</strain>
    </source>
</reference>
<feature type="domain" description="PNPLA" evidence="3">
    <location>
        <begin position="57"/>
        <end position="105"/>
    </location>
</feature>
<dbReference type="Proteomes" id="UP000192042">
    <property type="component" value="Chromosome I"/>
</dbReference>
<feature type="transmembrane region" description="Helical" evidence="2">
    <location>
        <begin position="394"/>
        <end position="415"/>
    </location>
</feature>
<name>A0A1W1I447_9BACT</name>
<gene>
    <name evidence="4" type="ORF">NSJP_1602</name>
</gene>
<feature type="transmembrane region" description="Helical" evidence="2">
    <location>
        <begin position="316"/>
        <end position="336"/>
    </location>
</feature>
<dbReference type="GO" id="GO:0005829">
    <property type="term" value="C:cytosol"/>
    <property type="evidence" value="ECO:0007669"/>
    <property type="project" value="TreeGrafter"/>
</dbReference>
<dbReference type="InterPro" id="IPR016035">
    <property type="entry name" value="Acyl_Trfase/lysoPLipase"/>
</dbReference>
<dbReference type="PANTHER" id="PTHR10728">
    <property type="entry name" value="CYTOSOLIC PHOSPHOLIPASE A2"/>
    <property type="match status" value="1"/>
</dbReference>
<evidence type="ECO:0000259" key="3">
    <source>
        <dbReference type="Pfam" id="PF01734"/>
    </source>
</evidence>
<dbReference type="RefSeq" id="WP_080886252.1">
    <property type="nucleotide sequence ID" value="NZ_LT828648.1"/>
</dbReference>
<dbReference type="STRING" id="1325564.NSJP_1602"/>
<keyword evidence="2" id="KW-1133">Transmembrane helix</keyword>
<feature type="transmembrane region" description="Helical" evidence="2">
    <location>
        <begin position="494"/>
        <end position="514"/>
    </location>
</feature>